<dbReference type="InterPro" id="IPR029526">
    <property type="entry name" value="PGBD"/>
</dbReference>
<dbReference type="AlphaFoldDB" id="A0A1X7UMI4"/>
<dbReference type="PANTHER" id="PTHR46599">
    <property type="entry name" value="PIGGYBAC TRANSPOSABLE ELEMENT-DERIVED PROTEIN 4"/>
    <property type="match status" value="1"/>
</dbReference>
<sequence length="172" mass="19801">MDDAVTDHVEPATASCPAADIELSSPAAMSEEIIQQYFTDIIDYKWTDLLEPVYIQDFTEPVGPTVTIPSSPLREFQLFFTIAIMDYIVSETNRYACYCMGDDKYQNWKTISIEDMNTYFGIMIIIGLIKLPAFSDYWHRDPLFYDNSSLITASTDRLLKIRPFLTMIGQRF</sequence>
<dbReference type="STRING" id="400682.A0A1X7UMI4"/>
<evidence type="ECO:0000313" key="2">
    <source>
        <dbReference type="EnsemblMetazoa" id="Aqu2.1.29195_001"/>
    </source>
</evidence>
<dbReference type="EnsemblMetazoa" id="Aqu2.1.29195_001">
    <property type="protein sequence ID" value="Aqu2.1.29195_001"/>
    <property type="gene ID" value="Aqu2.1.29195"/>
</dbReference>
<dbReference type="OrthoDB" id="118105at2759"/>
<dbReference type="PANTHER" id="PTHR46599:SF3">
    <property type="entry name" value="PIGGYBAC TRANSPOSABLE ELEMENT-DERIVED PROTEIN 4"/>
    <property type="match status" value="1"/>
</dbReference>
<organism evidence="2">
    <name type="scientific">Amphimedon queenslandica</name>
    <name type="common">Sponge</name>
    <dbReference type="NCBI Taxonomy" id="400682"/>
    <lineage>
        <taxon>Eukaryota</taxon>
        <taxon>Metazoa</taxon>
        <taxon>Porifera</taxon>
        <taxon>Demospongiae</taxon>
        <taxon>Heteroscleromorpha</taxon>
        <taxon>Haplosclerida</taxon>
        <taxon>Niphatidae</taxon>
        <taxon>Amphimedon</taxon>
    </lineage>
</organism>
<dbReference type="InParanoid" id="A0A1X7UMI4"/>
<feature type="domain" description="PiggyBac transposable element-derived protein" evidence="1">
    <location>
        <begin position="71"/>
        <end position="151"/>
    </location>
</feature>
<accession>A0A1X7UMI4</accession>
<proteinExistence type="predicted"/>
<evidence type="ECO:0000259" key="1">
    <source>
        <dbReference type="Pfam" id="PF13843"/>
    </source>
</evidence>
<protein>
    <recommendedName>
        <fullName evidence="1">PiggyBac transposable element-derived protein domain-containing protein</fullName>
    </recommendedName>
</protein>
<name>A0A1X7UMI4_AMPQE</name>
<dbReference type="Pfam" id="PF13843">
    <property type="entry name" value="DDE_Tnp_1_7"/>
    <property type="match status" value="1"/>
</dbReference>
<reference evidence="2" key="1">
    <citation type="submission" date="2017-05" db="UniProtKB">
        <authorList>
            <consortium name="EnsemblMetazoa"/>
        </authorList>
    </citation>
    <scope>IDENTIFICATION</scope>
</reference>